<evidence type="ECO:0000259" key="1">
    <source>
        <dbReference type="SMART" id="SM00871"/>
    </source>
</evidence>
<accession>A0A7J5BZ64</accession>
<dbReference type="InterPro" id="IPR010499">
    <property type="entry name" value="AraC_E-bd"/>
</dbReference>
<name>A0A7J5BZ64_9MICO</name>
<sequence>MNTEQPGPEGPWPKPVVLDDLEPRHTAVVRRDSITMAGVHELFDHAFGPVAEAVGGSGAHIAGPAFAAYDGDLSGSFAIELGFPVDGSFTEPVDAGGEHIIPSTLPGGRVAVVTHIGPYDELPNAWSDLVDAVATSGGTIGSPMWEVYVTEPTPDTDPATLRTDLFIVVEQTG</sequence>
<gene>
    <name evidence="2" type="ORF">F8O01_04895</name>
</gene>
<proteinExistence type="predicted"/>
<dbReference type="EMBL" id="WBJZ01000005">
    <property type="protein sequence ID" value="KAB1659609.1"/>
    <property type="molecule type" value="Genomic_DNA"/>
</dbReference>
<dbReference type="AlphaFoldDB" id="A0A7J5BZ64"/>
<comment type="caution">
    <text evidence="2">The sequence shown here is derived from an EMBL/GenBank/DDBJ whole genome shotgun (WGS) entry which is preliminary data.</text>
</comment>
<dbReference type="Gene3D" id="3.20.80.10">
    <property type="entry name" value="Regulatory factor, effector binding domain"/>
    <property type="match status" value="1"/>
</dbReference>
<keyword evidence="3" id="KW-1185">Reference proteome</keyword>
<feature type="domain" description="AraC effector-binding" evidence="1">
    <location>
        <begin position="24"/>
        <end position="170"/>
    </location>
</feature>
<dbReference type="SUPFAM" id="SSF55136">
    <property type="entry name" value="Probable bacterial effector-binding domain"/>
    <property type="match status" value="1"/>
</dbReference>
<reference evidence="2 3" key="1">
    <citation type="submission" date="2019-09" db="EMBL/GenBank/DDBJ databases">
        <title>Phylogeny of genus Pseudoclavibacter and closely related genus.</title>
        <authorList>
            <person name="Li Y."/>
        </authorList>
    </citation>
    <scope>NUCLEOTIDE SEQUENCE [LARGE SCALE GENOMIC DNA]</scope>
    <source>
        <strain evidence="2 3">DSM 23821</strain>
    </source>
</reference>
<dbReference type="SMART" id="SM00871">
    <property type="entry name" value="AraC_E_bind"/>
    <property type="match status" value="1"/>
</dbReference>
<evidence type="ECO:0000313" key="2">
    <source>
        <dbReference type="EMBL" id="KAB1659609.1"/>
    </source>
</evidence>
<dbReference type="OrthoDB" id="795001at2"/>
<dbReference type="Pfam" id="PF06445">
    <property type="entry name" value="GyrI-like"/>
    <property type="match status" value="1"/>
</dbReference>
<dbReference type="RefSeq" id="WP_158039775.1">
    <property type="nucleotide sequence ID" value="NZ_JACCFV010000001.1"/>
</dbReference>
<protein>
    <submittedName>
        <fullName evidence="2">AraC family transcriptional regulator</fullName>
    </submittedName>
</protein>
<organism evidence="2 3">
    <name type="scientific">Pseudoclavibacter chungangensis</name>
    <dbReference type="NCBI Taxonomy" id="587635"/>
    <lineage>
        <taxon>Bacteria</taxon>
        <taxon>Bacillati</taxon>
        <taxon>Actinomycetota</taxon>
        <taxon>Actinomycetes</taxon>
        <taxon>Micrococcales</taxon>
        <taxon>Microbacteriaceae</taxon>
        <taxon>Pseudoclavibacter</taxon>
    </lineage>
</organism>
<dbReference type="InterPro" id="IPR011256">
    <property type="entry name" value="Reg_factor_effector_dom_sf"/>
</dbReference>
<evidence type="ECO:0000313" key="3">
    <source>
        <dbReference type="Proteomes" id="UP000467240"/>
    </source>
</evidence>
<dbReference type="Proteomes" id="UP000467240">
    <property type="component" value="Unassembled WGS sequence"/>
</dbReference>
<dbReference type="InterPro" id="IPR029442">
    <property type="entry name" value="GyrI-like"/>
</dbReference>